<evidence type="ECO:0000256" key="1">
    <source>
        <dbReference type="SAM" id="MobiDB-lite"/>
    </source>
</evidence>
<dbReference type="AlphaFoldDB" id="A0AAD9Z1K2"/>
<reference evidence="2" key="1">
    <citation type="submission" date="2022-11" db="EMBL/GenBank/DDBJ databases">
        <title>Chromosomal genome sequence assembly and mating type (MAT) locus characterization of the leprose asexual lichenized fungus Lepraria neglecta (Nyl.) Erichsen.</title>
        <authorList>
            <person name="Allen J.L."/>
            <person name="Pfeffer B."/>
        </authorList>
    </citation>
    <scope>NUCLEOTIDE SEQUENCE</scope>
    <source>
        <strain evidence="2">Allen 5258</strain>
    </source>
</reference>
<sequence>MADYHADQYGQHLPGMSRQWTEDAQEVTCKRTSFDLRNPTSWKGAEGSNGHRVGADQAIGHYKTASREHKKAVARNQRQYGKVTYDGYDSGYGSGVEGPSDYNSRGRRSRGRYY</sequence>
<feature type="compositionally biased region" description="Basic residues" evidence="1">
    <location>
        <begin position="105"/>
        <end position="114"/>
    </location>
</feature>
<comment type="caution">
    <text evidence="2">The sequence shown here is derived from an EMBL/GenBank/DDBJ whole genome shotgun (WGS) entry which is preliminary data.</text>
</comment>
<evidence type="ECO:0000313" key="2">
    <source>
        <dbReference type="EMBL" id="KAK3169575.1"/>
    </source>
</evidence>
<proteinExistence type="predicted"/>
<dbReference type="EMBL" id="JASNWA010000009">
    <property type="protein sequence ID" value="KAK3169575.1"/>
    <property type="molecule type" value="Genomic_DNA"/>
</dbReference>
<dbReference type="Proteomes" id="UP001276659">
    <property type="component" value="Unassembled WGS sequence"/>
</dbReference>
<accession>A0AAD9Z1K2</accession>
<protein>
    <submittedName>
        <fullName evidence="2">Uncharacterized protein</fullName>
    </submittedName>
</protein>
<feature type="region of interest" description="Disordered" evidence="1">
    <location>
        <begin position="1"/>
        <end position="24"/>
    </location>
</feature>
<organism evidence="2 3">
    <name type="scientific">Lepraria neglecta</name>
    <dbReference type="NCBI Taxonomy" id="209136"/>
    <lineage>
        <taxon>Eukaryota</taxon>
        <taxon>Fungi</taxon>
        <taxon>Dikarya</taxon>
        <taxon>Ascomycota</taxon>
        <taxon>Pezizomycotina</taxon>
        <taxon>Lecanoromycetes</taxon>
        <taxon>OSLEUM clade</taxon>
        <taxon>Lecanoromycetidae</taxon>
        <taxon>Lecanorales</taxon>
        <taxon>Lecanorineae</taxon>
        <taxon>Stereocaulaceae</taxon>
        <taxon>Lepraria</taxon>
    </lineage>
</organism>
<gene>
    <name evidence="2" type="ORF">OEA41_008959</name>
</gene>
<keyword evidence="3" id="KW-1185">Reference proteome</keyword>
<feature type="region of interest" description="Disordered" evidence="1">
    <location>
        <begin position="63"/>
        <end position="114"/>
    </location>
</feature>
<name>A0AAD9Z1K2_9LECA</name>
<evidence type="ECO:0000313" key="3">
    <source>
        <dbReference type="Proteomes" id="UP001276659"/>
    </source>
</evidence>